<dbReference type="InterPro" id="IPR036477">
    <property type="entry name" value="Formyl_transf_N_sf"/>
</dbReference>
<feature type="domain" description="Formyl transferase C-terminal" evidence="7">
    <location>
        <begin position="203"/>
        <end position="301"/>
    </location>
</feature>
<reference evidence="8 9" key="1">
    <citation type="journal article" date="2017" name="ISME J.">
        <title>Energy and carbon metabolisms in a deep terrestrial subsurface fluid microbial community.</title>
        <authorList>
            <person name="Momper L."/>
            <person name="Jungbluth S.P."/>
            <person name="Lee M.D."/>
            <person name="Amend J.P."/>
        </authorList>
    </citation>
    <scope>NUCLEOTIDE SEQUENCE [LARGE SCALE GENOMIC DNA]</scope>
    <source>
        <strain evidence="8">SURF_5</strain>
    </source>
</reference>
<evidence type="ECO:0000313" key="9">
    <source>
        <dbReference type="Proteomes" id="UP000265882"/>
    </source>
</evidence>
<feature type="domain" description="Formyl transferase N-terminal" evidence="6">
    <location>
        <begin position="1"/>
        <end position="180"/>
    </location>
</feature>
<evidence type="ECO:0000256" key="4">
    <source>
        <dbReference type="ARBA" id="ARBA00022917"/>
    </source>
</evidence>
<accession>A0A3A4NC76</accession>
<keyword evidence="4 5" id="KW-0648">Protein biosynthesis</keyword>
<evidence type="ECO:0000259" key="6">
    <source>
        <dbReference type="Pfam" id="PF00551"/>
    </source>
</evidence>
<dbReference type="AlphaFoldDB" id="A0A3A4NC76"/>
<gene>
    <name evidence="5" type="primary">fmt</name>
    <name evidence="8" type="ORF">C4520_21575</name>
</gene>
<evidence type="ECO:0000256" key="5">
    <source>
        <dbReference type="HAMAP-Rule" id="MF_00182"/>
    </source>
</evidence>
<evidence type="ECO:0000259" key="7">
    <source>
        <dbReference type="Pfam" id="PF02911"/>
    </source>
</evidence>
<dbReference type="SUPFAM" id="SSF53328">
    <property type="entry name" value="Formyltransferase"/>
    <property type="match status" value="1"/>
</dbReference>
<evidence type="ECO:0000256" key="1">
    <source>
        <dbReference type="ARBA" id="ARBA00010699"/>
    </source>
</evidence>
<dbReference type="SUPFAM" id="SSF50486">
    <property type="entry name" value="FMT C-terminal domain-like"/>
    <property type="match status" value="1"/>
</dbReference>
<dbReference type="EC" id="2.1.2.9" evidence="2 5"/>
<sequence length="311" mass="33723">MKIIFLGTPAFAVPTLERIQQSHHRIAAVISQPDRARSRGLRVTPTPVKQTASAFGIPVLQPEKASSPEVVQQVRLLAPDAAIVVAYGQILKREFLSAPRLGCINLHASLLPKYRGPSPIQAALLAGDRETGVSTMLLNEGMDTGDILLQRKVSIADDDTAGTLHDRLSQIGASLMVETLDGMEEETITLQPQDATQATITKKITKEETRIDWNRAPEEIHNRVRAFNPWPGSETLLEGKPLKIWRTVPAGTREDTGEPGEVLAAEGNDLVIQASGGTMRVLELQLAGGKRLRTAEFLRGHPVKPGVILGS</sequence>
<dbReference type="Pfam" id="PF00551">
    <property type="entry name" value="Formyl_trans_N"/>
    <property type="match status" value="1"/>
</dbReference>
<dbReference type="PANTHER" id="PTHR11138:SF5">
    <property type="entry name" value="METHIONYL-TRNA FORMYLTRANSFERASE, MITOCHONDRIAL"/>
    <property type="match status" value="1"/>
</dbReference>
<dbReference type="NCBIfam" id="TIGR00460">
    <property type="entry name" value="fmt"/>
    <property type="match status" value="1"/>
</dbReference>
<comment type="catalytic activity">
    <reaction evidence="5">
        <text>L-methionyl-tRNA(fMet) + (6R)-10-formyltetrahydrofolate = N-formyl-L-methionyl-tRNA(fMet) + (6S)-5,6,7,8-tetrahydrofolate + H(+)</text>
        <dbReference type="Rhea" id="RHEA:24380"/>
        <dbReference type="Rhea" id="RHEA-COMP:9952"/>
        <dbReference type="Rhea" id="RHEA-COMP:9953"/>
        <dbReference type="ChEBI" id="CHEBI:15378"/>
        <dbReference type="ChEBI" id="CHEBI:57453"/>
        <dbReference type="ChEBI" id="CHEBI:78530"/>
        <dbReference type="ChEBI" id="CHEBI:78844"/>
        <dbReference type="ChEBI" id="CHEBI:195366"/>
        <dbReference type="EC" id="2.1.2.9"/>
    </reaction>
</comment>
<dbReference type="GO" id="GO:0004479">
    <property type="term" value="F:methionyl-tRNA formyltransferase activity"/>
    <property type="evidence" value="ECO:0007669"/>
    <property type="project" value="UniProtKB-UniRule"/>
</dbReference>
<evidence type="ECO:0000256" key="2">
    <source>
        <dbReference type="ARBA" id="ARBA00012261"/>
    </source>
</evidence>
<dbReference type="InterPro" id="IPR005794">
    <property type="entry name" value="Fmt"/>
</dbReference>
<dbReference type="GO" id="GO:0005829">
    <property type="term" value="C:cytosol"/>
    <property type="evidence" value="ECO:0007669"/>
    <property type="project" value="TreeGrafter"/>
</dbReference>
<protein>
    <recommendedName>
        <fullName evidence="2 5">Methionyl-tRNA formyltransferase</fullName>
        <ecNumber evidence="2 5">2.1.2.9</ecNumber>
    </recommendedName>
</protein>
<dbReference type="Gene3D" id="3.40.50.12230">
    <property type="match status" value="1"/>
</dbReference>
<dbReference type="Proteomes" id="UP000265882">
    <property type="component" value="Unassembled WGS sequence"/>
</dbReference>
<dbReference type="InterPro" id="IPR041711">
    <property type="entry name" value="Met-tRNA-FMT_N"/>
</dbReference>
<feature type="binding site" evidence="5">
    <location>
        <begin position="109"/>
        <end position="112"/>
    </location>
    <ligand>
        <name>(6S)-5,6,7,8-tetrahydrofolate</name>
        <dbReference type="ChEBI" id="CHEBI:57453"/>
    </ligand>
</feature>
<dbReference type="PANTHER" id="PTHR11138">
    <property type="entry name" value="METHIONYL-TRNA FORMYLTRANSFERASE"/>
    <property type="match status" value="1"/>
</dbReference>
<evidence type="ECO:0000256" key="3">
    <source>
        <dbReference type="ARBA" id="ARBA00022679"/>
    </source>
</evidence>
<dbReference type="CDD" id="cd08704">
    <property type="entry name" value="Met_tRNA_FMT_C"/>
    <property type="match status" value="1"/>
</dbReference>
<dbReference type="InterPro" id="IPR011034">
    <property type="entry name" value="Formyl_transferase-like_C_sf"/>
</dbReference>
<dbReference type="Pfam" id="PF02911">
    <property type="entry name" value="Formyl_trans_C"/>
    <property type="match status" value="1"/>
</dbReference>
<name>A0A3A4NC76_ABYX5</name>
<dbReference type="InterPro" id="IPR005793">
    <property type="entry name" value="Formyl_trans_C"/>
</dbReference>
<dbReference type="InterPro" id="IPR002376">
    <property type="entry name" value="Formyl_transf_N"/>
</dbReference>
<dbReference type="InterPro" id="IPR044135">
    <property type="entry name" value="Met-tRNA-FMT_C"/>
</dbReference>
<dbReference type="FunFam" id="3.40.50.12230:FF:000001">
    <property type="entry name" value="Methionyl-tRNA formyltransferase"/>
    <property type="match status" value="1"/>
</dbReference>
<dbReference type="EMBL" id="QZKU01000144">
    <property type="protein sequence ID" value="RJP14310.1"/>
    <property type="molecule type" value="Genomic_DNA"/>
</dbReference>
<comment type="function">
    <text evidence="5">Attaches a formyl group to the free amino group of methionyl-tRNA(fMet). The formyl group appears to play a dual role in the initiator identity of N-formylmethionyl-tRNA by promoting its recognition by IF2 and preventing the misappropriation of this tRNA by the elongation apparatus.</text>
</comment>
<evidence type="ECO:0000313" key="8">
    <source>
        <dbReference type="EMBL" id="RJP14310.1"/>
    </source>
</evidence>
<comment type="similarity">
    <text evidence="1 5">Belongs to the Fmt family.</text>
</comment>
<dbReference type="CDD" id="cd08646">
    <property type="entry name" value="FMT_core_Met-tRNA-FMT_N"/>
    <property type="match status" value="1"/>
</dbReference>
<dbReference type="HAMAP" id="MF_00182">
    <property type="entry name" value="Formyl_trans"/>
    <property type="match status" value="1"/>
</dbReference>
<comment type="caution">
    <text evidence="8">The sequence shown here is derived from an EMBL/GenBank/DDBJ whole genome shotgun (WGS) entry which is preliminary data.</text>
</comment>
<keyword evidence="3 5" id="KW-0808">Transferase</keyword>
<proteinExistence type="inferred from homology"/>
<organism evidence="8 9">
    <name type="scientific">Abyssobacteria bacterium (strain SURF_5)</name>
    <dbReference type="NCBI Taxonomy" id="2093360"/>
    <lineage>
        <taxon>Bacteria</taxon>
        <taxon>Pseudomonadati</taxon>
        <taxon>Candidatus Hydrogenedentota</taxon>
        <taxon>Candidatus Abyssobacteria</taxon>
    </lineage>
</organism>